<comment type="caution">
    <text evidence="2">The sequence shown here is derived from an EMBL/GenBank/DDBJ whole genome shotgun (WGS) entry which is preliminary data.</text>
</comment>
<dbReference type="PROSITE" id="PS50075">
    <property type="entry name" value="CARRIER"/>
    <property type="match status" value="1"/>
</dbReference>
<evidence type="ECO:0000313" key="2">
    <source>
        <dbReference type="EMBL" id="GAA1954530.1"/>
    </source>
</evidence>
<reference evidence="2 3" key="1">
    <citation type="journal article" date="2019" name="Int. J. Syst. Evol. Microbiol.">
        <title>The Global Catalogue of Microorganisms (GCM) 10K type strain sequencing project: providing services to taxonomists for standard genome sequencing and annotation.</title>
        <authorList>
            <consortium name="The Broad Institute Genomics Platform"/>
            <consortium name="The Broad Institute Genome Sequencing Center for Infectious Disease"/>
            <person name="Wu L."/>
            <person name="Ma J."/>
        </authorList>
    </citation>
    <scope>NUCLEOTIDE SEQUENCE [LARGE SCALE GENOMIC DNA]</scope>
    <source>
        <strain evidence="2 3">JCM 14545</strain>
    </source>
</reference>
<dbReference type="Gene3D" id="1.10.1200.10">
    <property type="entry name" value="ACP-like"/>
    <property type="match status" value="1"/>
</dbReference>
<dbReference type="Pfam" id="PF00550">
    <property type="entry name" value="PP-binding"/>
    <property type="match status" value="1"/>
</dbReference>
<dbReference type="InterPro" id="IPR009081">
    <property type="entry name" value="PP-bd_ACP"/>
</dbReference>
<sequence>MQTEVPAEDVRAQLLEFVTSLVSTELGPDEDYFAQGLISSLVALELVTFVEHRFGLTVDVADLDLDNFRTVNRLTGFVLAKTAG</sequence>
<accession>A0ABN2QLQ4</accession>
<organism evidence="2 3">
    <name type="scientific">Amycolatopsis minnesotensis</name>
    <dbReference type="NCBI Taxonomy" id="337894"/>
    <lineage>
        <taxon>Bacteria</taxon>
        <taxon>Bacillati</taxon>
        <taxon>Actinomycetota</taxon>
        <taxon>Actinomycetes</taxon>
        <taxon>Pseudonocardiales</taxon>
        <taxon>Pseudonocardiaceae</taxon>
        <taxon>Amycolatopsis</taxon>
    </lineage>
</organism>
<evidence type="ECO:0000259" key="1">
    <source>
        <dbReference type="PROSITE" id="PS50075"/>
    </source>
</evidence>
<keyword evidence="3" id="KW-1185">Reference proteome</keyword>
<dbReference type="InterPro" id="IPR036736">
    <property type="entry name" value="ACP-like_sf"/>
</dbReference>
<protein>
    <submittedName>
        <fullName evidence="2">Phosphopantetheine-binding protein</fullName>
    </submittedName>
</protein>
<gene>
    <name evidence="2" type="ORF">GCM10009754_25050</name>
</gene>
<dbReference type="EMBL" id="BAAANN010000008">
    <property type="protein sequence ID" value="GAA1954530.1"/>
    <property type="molecule type" value="Genomic_DNA"/>
</dbReference>
<evidence type="ECO:0000313" key="3">
    <source>
        <dbReference type="Proteomes" id="UP001501116"/>
    </source>
</evidence>
<dbReference type="RefSeq" id="WP_344417018.1">
    <property type="nucleotide sequence ID" value="NZ_BAAANN010000008.1"/>
</dbReference>
<dbReference type="SUPFAM" id="SSF47336">
    <property type="entry name" value="ACP-like"/>
    <property type="match status" value="1"/>
</dbReference>
<dbReference type="Proteomes" id="UP001501116">
    <property type="component" value="Unassembled WGS sequence"/>
</dbReference>
<feature type="domain" description="Carrier" evidence="1">
    <location>
        <begin position="5"/>
        <end position="82"/>
    </location>
</feature>
<proteinExistence type="predicted"/>
<name>A0ABN2QLQ4_9PSEU</name>